<dbReference type="InterPro" id="IPR027417">
    <property type="entry name" value="P-loop_NTPase"/>
</dbReference>
<dbReference type="RefSeq" id="WP_256304506.1">
    <property type="nucleotide sequence ID" value="NZ_JANFYS010000028.1"/>
</dbReference>
<accession>A0AAW5JPL9</accession>
<dbReference type="AlphaFoldDB" id="A0AAW5JPL9"/>
<dbReference type="Gene3D" id="3.40.50.300">
    <property type="entry name" value="P-loop containing nucleotide triphosphate hydrolases"/>
    <property type="match status" value="1"/>
</dbReference>
<dbReference type="PIRSF" id="PIRSF015617">
    <property type="entry name" value="Adensltrnsf_CobA"/>
    <property type="match status" value="1"/>
</dbReference>
<evidence type="ECO:0000313" key="2">
    <source>
        <dbReference type="Proteomes" id="UP001204562"/>
    </source>
</evidence>
<evidence type="ECO:0000313" key="1">
    <source>
        <dbReference type="EMBL" id="MCQ4771293.1"/>
    </source>
</evidence>
<dbReference type="InterPro" id="IPR003724">
    <property type="entry name" value="CblAdoTrfase_CobA"/>
</dbReference>
<dbReference type="PANTHER" id="PTHR46638">
    <property type="entry name" value="CORRINOID ADENOSYLTRANSFERASE"/>
    <property type="match status" value="1"/>
</dbReference>
<proteinExistence type="predicted"/>
<dbReference type="GO" id="GO:0005524">
    <property type="term" value="F:ATP binding"/>
    <property type="evidence" value="ECO:0007669"/>
    <property type="project" value="InterPro"/>
</dbReference>
<gene>
    <name evidence="1" type="ORF">NE579_12640</name>
</gene>
<organism evidence="1 2">
    <name type="scientific">Intestinimonas massiliensis</name>
    <name type="common">ex Afouda et al. 2020</name>
    <dbReference type="NCBI Taxonomy" id="1673721"/>
    <lineage>
        <taxon>Bacteria</taxon>
        <taxon>Bacillati</taxon>
        <taxon>Bacillota</taxon>
        <taxon>Clostridia</taxon>
        <taxon>Eubacteriales</taxon>
        <taxon>Intestinimonas</taxon>
    </lineage>
</organism>
<comment type="caution">
    <text evidence="1">The sequence shown here is derived from an EMBL/GenBank/DDBJ whole genome shotgun (WGS) entry which is preliminary data.</text>
</comment>
<dbReference type="PANTHER" id="PTHR46638:SF1">
    <property type="entry name" value="CORRINOID ADENOSYLTRANSFERASE"/>
    <property type="match status" value="1"/>
</dbReference>
<dbReference type="EMBL" id="JANFYS010000028">
    <property type="protein sequence ID" value="MCQ4771293.1"/>
    <property type="molecule type" value="Genomic_DNA"/>
</dbReference>
<dbReference type="Proteomes" id="UP001204562">
    <property type="component" value="Unassembled WGS sequence"/>
</dbReference>
<reference evidence="1" key="1">
    <citation type="submission" date="2022-06" db="EMBL/GenBank/DDBJ databases">
        <title>Isolation of gut microbiota from human fecal samples.</title>
        <authorList>
            <person name="Pamer E.G."/>
            <person name="Barat B."/>
            <person name="Waligurski E."/>
            <person name="Medina S."/>
            <person name="Paddock L."/>
            <person name="Mostad J."/>
        </authorList>
    </citation>
    <scope>NUCLEOTIDE SEQUENCE</scope>
    <source>
        <strain evidence="1">DFI.9.91</strain>
    </source>
</reference>
<dbReference type="Pfam" id="PF02572">
    <property type="entry name" value="CobA_CobO_BtuR"/>
    <property type="match status" value="1"/>
</dbReference>
<sequence length="171" mass="18688">MIQIYCGDGKGKTTAAIGLAVRAAGRGNPVVIAQFLKSADSGERLILGKLSGVTLLEIPDEMKFVFAMNEEEKRAERERQTALFEKAAALSELNGAGVLVLDELCSAVSTGMVPLELVTAFLDRRPAELEVVITGRDPAAELERRADYITEMKKRRHPFDQGQAARKGIEW</sequence>
<protein>
    <submittedName>
        <fullName evidence="1">Cob(I)yrinic acid a,c-diamide adenosyltransferase</fullName>
    </submittedName>
</protein>
<name>A0AAW5JPL9_9FIRM</name>
<dbReference type="GO" id="GO:0009236">
    <property type="term" value="P:cobalamin biosynthetic process"/>
    <property type="evidence" value="ECO:0007669"/>
    <property type="project" value="InterPro"/>
</dbReference>
<dbReference type="SUPFAM" id="SSF52540">
    <property type="entry name" value="P-loop containing nucleoside triphosphate hydrolases"/>
    <property type="match status" value="1"/>
</dbReference>
<dbReference type="GO" id="GO:0008817">
    <property type="term" value="F:corrinoid adenosyltransferase activity"/>
    <property type="evidence" value="ECO:0007669"/>
    <property type="project" value="InterPro"/>
</dbReference>